<dbReference type="EMBL" id="CADCWF010000175">
    <property type="protein sequence ID" value="CAA9562754.1"/>
    <property type="molecule type" value="Genomic_DNA"/>
</dbReference>
<gene>
    <name evidence="1" type="ORF">AVDCRST_MAG59-2734</name>
</gene>
<protein>
    <submittedName>
        <fullName evidence="1">Uncharacterized protein</fullName>
    </submittedName>
</protein>
<proteinExistence type="predicted"/>
<feature type="non-terminal residue" evidence="1">
    <location>
        <position position="37"/>
    </location>
</feature>
<name>A0A6J4UYA8_9BACT</name>
<sequence length="37" mass="4174">WCPNAGTFVSDEQQRPTLVDGLRYVRRSGTPASRVPR</sequence>
<dbReference type="AlphaFoldDB" id="A0A6J4UYA8"/>
<evidence type="ECO:0000313" key="1">
    <source>
        <dbReference type="EMBL" id="CAA9562754.1"/>
    </source>
</evidence>
<feature type="non-terminal residue" evidence="1">
    <location>
        <position position="1"/>
    </location>
</feature>
<accession>A0A6J4UYA8</accession>
<reference evidence="1" key="1">
    <citation type="submission" date="2020-02" db="EMBL/GenBank/DDBJ databases">
        <authorList>
            <person name="Meier V. D."/>
        </authorList>
    </citation>
    <scope>NUCLEOTIDE SEQUENCE</scope>
    <source>
        <strain evidence="1">AVDCRST_MAG59</strain>
    </source>
</reference>
<organism evidence="1">
    <name type="scientific">uncultured Thermomicrobiales bacterium</name>
    <dbReference type="NCBI Taxonomy" id="1645740"/>
    <lineage>
        <taxon>Bacteria</taxon>
        <taxon>Pseudomonadati</taxon>
        <taxon>Thermomicrobiota</taxon>
        <taxon>Thermomicrobia</taxon>
        <taxon>Thermomicrobiales</taxon>
        <taxon>environmental samples</taxon>
    </lineage>
</organism>